<comment type="caution">
    <text evidence="2">The sequence shown here is derived from an EMBL/GenBank/DDBJ whole genome shotgun (WGS) entry which is preliminary data.</text>
</comment>
<dbReference type="AlphaFoldDB" id="A0A372IQE3"/>
<evidence type="ECO:0000256" key="1">
    <source>
        <dbReference type="SAM" id="MobiDB-lite"/>
    </source>
</evidence>
<proteinExistence type="predicted"/>
<reference evidence="2 3" key="1">
    <citation type="submission" date="2018-08" db="EMBL/GenBank/DDBJ databases">
        <title>Acidipila sp. 4G-K13, an acidobacterium isolated from forest soil.</title>
        <authorList>
            <person name="Gao Z.-H."/>
            <person name="Qiu L.-H."/>
        </authorList>
    </citation>
    <scope>NUCLEOTIDE SEQUENCE [LARGE SCALE GENOMIC DNA]</scope>
    <source>
        <strain evidence="2 3">4G-K13</strain>
    </source>
</reference>
<organism evidence="2 3">
    <name type="scientific">Paracidobacterium acidisoli</name>
    <dbReference type="NCBI Taxonomy" id="2303751"/>
    <lineage>
        <taxon>Bacteria</taxon>
        <taxon>Pseudomonadati</taxon>
        <taxon>Acidobacteriota</taxon>
        <taxon>Terriglobia</taxon>
        <taxon>Terriglobales</taxon>
        <taxon>Acidobacteriaceae</taxon>
        <taxon>Paracidobacterium</taxon>
    </lineage>
</organism>
<keyword evidence="3" id="KW-1185">Reference proteome</keyword>
<evidence type="ECO:0000313" key="2">
    <source>
        <dbReference type="EMBL" id="RFU17126.1"/>
    </source>
</evidence>
<gene>
    <name evidence="2" type="ORF">D0Y96_10565</name>
</gene>
<protein>
    <submittedName>
        <fullName evidence="2">Uncharacterized protein</fullName>
    </submittedName>
</protein>
<dbReference type="Proteomes" id="UP000264702">
    <property type="component" value="Unassembled WGS sequence"/>
</dbReference>
<dbReference type="RefSeq" id="WP_117299454.1">
    <property type="nucleotide sequence ID" value="NZ_QVQT02000003.1"/>
</dbReference>
<sequence>MKQQTGKQSVARPKHKPKLSEPADYEVQVGDVVLTTGYRLGVVTHIIAVEDSYTGAHKPPHLLQQVDCATPNNGCGIYIQMANADAHQLIFVADVLRCYKDAWHAVEEQ</sequence>
<feature type="region of interest" description="Disordered" evidence="1">
    <location>
        <begin position="1"/>
        <end position="22"/>
    </location>
</feature>
<dbReference type="EMBL" id="QVQT01000003">
    <property type="protein sequence ID" value="RFU17126.1"/>
    <property type="molecule type" value="Genomic_DNA"/>
</dbReference>
<name>A0A372IQE3_9BACT</name>
<accession>A0A372IQE3</accession>
<evidence type="ECO:0000313" key="3">
    <source>
        <dbReference type="Proteomes" id="UP000264702"/>
    </source>
</evidence>